<name>A0ACC3S3N8_9PEZI</name>
<keyword evidence="1" id="KW-0378">Hydrolase</keyword>
<gene>
    <name evidence="1" type="primary">NAG2</name>
    <name evidence="1" type="ORF">M8818_007390</name>
</gene>
<keyword evidence="2" id="KW-1185">Reference proteome</keyword>
<dbReference type="EMBL" id="JAMKPW020000043">
    <property type="protein sequence ID" value="KAK8194202.1"/>
    <property type="molecule type" value="Genomic_DNA"/>
</dbReference>
<dbReference type="Proteomes" id="UP001320706">
    <property type="component" value="Unassembled WGS sequence"/>
</dbReference>
<dbReference type="EC" id="3.5.1.25" evidence="1"/>
<comment type="caution">
    <text evidence="1">The sequence shown here is derived from an EMBL/GenBank/DDBJ whole genome shotgun (WGS) entry which is preliminary data.</text>
</comment>
<evidence type="ECO:0000313" key="2">
    <source>
        <dbReference type="Proteomes" id="UP001320706"/>
    </source>
</evidence>
<proteinExistence type="predicted"/>
<sequence>MPHAFSPTRERTGITRLTNCRLVLHNQLVRRDLWISSITGKILEGQEIFYSQQIAPDTVIDLGGRIVAPGFIDVQFNGAFGVDFSKLPGEEADDEAKEVAERASESRIAEYVKSLAKLNRELVKTGVTSYLPTIISQKAEIYHQVLPYLGPSGQSRNSSLGSESLGAHCEGPFLSPTKAGIHSPSVLLSAPNDMRSLEDCYGKANLARSATPSEPSPIRLITAAPEVEGVSSCISELVDRGFIFSIGHTESTYEEASAAVSAGATMITHLFNAMRPLHHRNPGPFGLLGTTSASPTSKLPQRPFFGLISDGIHLHPTTVSLAHSSHPSGTILVTDAMSLVGLPDGTYPWTNGSRITKRGQELVLEGTDRIAGSGVTLLQCVENFLEFTGCELPEAVAMVTATPAKMLGLEGVKGGLVPGADADLVVLDLQDGKGRDGGRRTLKVEQVWKFGCLVHEAQEDKGEAIDGA</sequence>
<organism evidence="1 2">
    <name type="scientific">Zalaria obscura</name>
    <dbReference type="NCBI Taxonomy" id="2024903"/>
    <lineage>
        <taxon>Eukaryota</taxon>
        <taxon>Fungi</taxon>
        <taxon>Dikarya</taxon>
        <taxon>Ascomycota</taxon>
        <taxon>Pezizomycotina</taxon>
        <taxon>Dothideomycetes</taxon>
        <taxon>Dothideomycetidae</taxon>
        <taxon>Dothideales</taxon>
        <taxon>Zalariaceae</taxon>
        <taxon>Zalaria</taxon>
    </lineage>
</organism>
<protein>
    <submittedName>
        <fullName evidence="1">N-acetyl-glucosamine-6-phosphate deacetylase</fullName>
        <ecNumber evidence="1">3.5.1.25</ecNumber>
    </submittedName>
</protein>
<evidence type="ECO:0000313" key="1">
    <source>
        <dbReference type="EMBL" id="KAK8194202.1"/>
    </source>
</evidence>
<reference evidence="1" key="1">
    <citation type="submission" date="2024-02" db="EMBL/GenBank/DDBJ databases">
        <title>Metagenome Assembled Genome of Zalaria obscura JY119.</title>
        <authorList>
            <person name="Vighnesh L."/>
            <person name="Jagadeeshwari U."/>
            <person name="Venkata Ramana C."/>
            <person name="Sasikala C."/>
        </authorList>
    </citation>
    <scope>NUCLEOTIDE SEQUENCE</scope>
    <source>
        <strain evidence="1">JY119</strain>
    </source>
</reference>
<accession>A0ACC3S3N8</accession>